<keyword evidence="2" id="KW-0812">Transmembrane</keyword>
<evidence type="ECO:0000256" key="2">
    <source>
        <dbReference type="SAM" id="Phobius"/>
    </source>
</evidence>
<feature type="transmembrane region" description="Helical" evidence="2">
    <location>
        <begin position="24"/>
        <end position="44"/>
    </location>
</feature>
<keyword evidence="2" id="KW-1133">Transmembrane helix</keyword>
<evidence type="ECO:0000313" key="3">
    <source>
        <dbReference type="EMBL" id="CAG6593540.1"/>
    </source>
</evidence>
<proteinExistence type="predicted"/>
<feature type="region of interest" description="Disordered" evidence="1">
    <location>
        <begin position="104"/>
        <end position="139"/>
    </location>
</feature>
<reference evidence="3" key="1">
    <citation type="submission" date="2021-05" db="EMBL/GenBank/DDBJ databases">
        <authorList>
            <person name="Alioto T."/>
            <person name="Alioto T."/>
            <person name="Gomez Garrido J."/>
        </authorList>
    </citation>
    <scope>NUCLEOTIDE SEQUENCE</scope>
</reference>
<dbReference type="EMBL" id="HBUE01331503">
    <property type="protein sequence ID" value="CAG6593540.1"/>
    <property type="molecule type" value="Transcribed_RNA"/>
</dbReference>
<accession>A0A8D8KIR6</accession>
<name>A0A8D8KIR6_CULPI</name>
<evidence type="ECO:0000256" key="1">
    <source>
        <dbReference type="SAM" id="MobiDB-lite"/>
    </source>
</evidence>
<sequence length="139" mass="15215">MSQIKQKRNLKHNHFAFTFRIPTLLQAFAQLLNVGFALSVLLRFRSVAGLQRRRDVLVDVGQHQLPVAVDHDADDGHGKQQSGDDFVVVLQVIVVVLDTDQGPEEATQAKVSDYGQGLADGGDLAREDVTEVQDQGDPG</sequence>
<dbReference type="EMBL" id="HBUE01224794">
    <property type="protein sequence ID" value="CAG6541467.1"/>
    <property type="molecule type" value="Transcribed_RNA"/>
</dbReference>
<keyword evidence="2" id="KW-0472">Membrane</keyword>
<protein>
    <submittedName>
        <fullName evidence="3">(northern house mosquito) hypothetical protein</fullName>
    </submittedName>
</protein>
<dbReference type="AlphaFoldDB" id="A0A8D8KIR6"/>
<organism evidence="3">
    <name type="scientific">Culex pipiens</name>
    <name type="common">House mosquito</name>
    <dbReference type="NCBI Taxonomy" id="7175"/>
    <lineage>
        <taxon>Eukaryota</taxon>
        <taxon>Metazoa</taxon>
        <taxon>Ecdysozoa</taxon>
        <taxon>Arthropoda</taxon>
        <taxon>Hexapoda</taxon>
        <taxon>Insecta</taxon>
        <taxon>Pterygota</taxon>
        <taxon>Neoptera</taxon>
        <taxon>Endopterygota</taxon>
        <taxon>Diptera</taxon>
        <taxon>Nematocera</taxon>
        <taxon>Culicoidea</taxon>
        <taxon>Culicidae</taxon>
        <taxon>Culicinae</taxon>
        <taxon>Culicini</taxon>
        <taxon>Culex</taxon>
        <taxon>Culex</taxon>
    </lineage>
</organism>